<protein>
    <recommendedName>
        <fullName evidence="1">AAA-ATPase-like domain-containing protein</fullName>
    </recommendedName>
</protein>
<dbReference type="PANTHER" id="PTHR34825:SF1">
    <property type="entry name" value="AAA-ATPASE-LIKE DOMAIN-CONTAINING PROTEIN"/>
    <property type="match status" value="1"/>
</dbReference>
<dbReference type="InterPro" id="IPR018631">
    <property type="entry name" value="AAA-ATPase-like_dom"/>
</dbReference>
<dbReference type="InterPro" id="IPR012547">
    <property type="entry name" value="PDDEXK_9"/>
</dbReference>
<dbReference type="Proteomes" id="UP000321892">
    <property type="component" value="Chromosome"/>
</dbReference>
<dbReference type="KEGG" id="lhf:JCM16775_1586"/>
<dbReference type="RefSeq" id="WP_026746070.1">
    <property type="nucleotide sequence ID" value="NZ_AP019823.1"/>
</dbReference>
<dbReference type="EMBL" id="AP019823">
    <property type="protein sequence ID" value="BBM38876.1"/>
    <property type="molecule type" value="Genomic_DNA"/>
</dbReference>
<dbReference type="Pfam" id="PF09820">
    <property type="entry name" value="AAA-ATPase_like"/>
    <property type="match status" value="1"/>
</dbReference>
<name>A0A510JI64_9FUSO</name>
<dbReference type="AlphaFoldDB" id="A0A510JI64"/>
<dbReference type="Pfam" id="PF08011">
    <property type="entry name" value="PDDEXK_9"/>
    <property type="match status" value="1"/>
</dbReference>
<reference evidence="2 3" key="1">
    <citation type="submission" date="2019-07" db="EMBL/GenBank/DDBJ databases">
        <title>Complete Genome Sequence of Leptotrichia hofstadii Strain JCM16775.</title>
        <authorList>
            <person name="Watanabe S."/>
            <person name="Cui L."/>
        </authorList>
    </citation>
    <scope>NUCLEOTIDE SEQUENCE [LARGE SCALE GENOMIC DNA]</scope>
    <source>
        <strain evidence="2 3">JCM16775</strain>
    </source>
</reference>
<dbReference type="OrthoDB" id="78597at2"/>
<dbReference type="PANTHER" id="PTHR34825">
    <property type="entry name" value="CONSERVED PROTEIN, WITH A WEAK D-GALACTARATE DEHYDRATASE/ALTRONATE HYDROLASE DOMAIN"/>
    <property type="match status" value="1"/>
</dbReference>
<evidence type="ECO:0000313" key="3">
    <source>
        <dbReference type="Proteomes" id="UP000321892"/>
    </source>
</evidence>
<evidence type="ECO:0000313" key="2">
    <source>
        <dbReference type="EMBL" id="BBM38876.1"/>
    </source>
</evidence>
<gene>
    <name evidence="2" type="ORF">JCM16775_1586</name>
</gene>
<sequence>MKRHLPIGISDFKEVIEENYYYFDKTGFIEDLFNERSKIKLFTRPRRFGKTLNISMLKYFFDVRNKDENRKLFENLKISKSKYFNLQGEYPVISVTFKDYRKTDWKGGAEYIRSLISNIYDEFYEILYPKLNPKNKQFFEKIWLEKPNTTDTDIENSLLELSKFLYKEYGKKVILLIDEYDQPIISSYINGYYDEAMNFFRAFYGAILKDNSYLETGIMTGILRVAKENVFSGLNNLKIHTIIDNRFTEHFGIMENEIKAALKDFKLEVELEDIQKWYNGYLFGNIKVYNPWSIINFLDEGKLNPYWVNTSGNDLIKLYLARLKNEIFDDFSKLLNKESIFKRIDDNMTFANLETNYSQNIWNLFFHSGYLTLAEPKDYDEMTYLKIPNDEILKMFSQMFIEVYFENYDVFLNMTYALKTGNIQIFEKELKNILLENVGIFDVSGTYKEQFYHGLMLGIILILKNEYQIISNGFGGKGRYDLLLKPKNIQKRNDGIILELKVLNLEGNFNEYELQEKLDKECKNALNQIEEKKYVSALKNAEIHNVIKIGIAFLGKDLKVKFEREYIK</sequence>
<keyword evidence="3" id="KW-1185">Reference proteome</keyword>
<evidence type="ECO:0000259" key="1">
    <source>
        <dbReference type="Pfam" id="PF09820"/>
    </source>
</evidence>
<feature type="domain" description="AAA-ATPase-like" evidence="1">
    <location>
        <begin position="6"/>
        <end position="231"/>
    </location>
</feature>
<organism evidence="2 3">
    <name type="scientific">Leptotrichia hofstadii</name>
    <dbReference type="NCBI Taxonomy" id="157688"/>
    <lineage>
        <taxon>Bacteria</taxon>
        <taxon>Fusobacteriati</taxon>
        <taxon>Fusobacteriota</taxon>
        <taxon>Fusobacteriia</taxon>
        <taxon>Fusobacteriales</taxon>
        <taxon>Leptotrichiaceae</taxon>
        <taxon>Leptotrichia</taxon>
    </lineage>
</organism>
<proteinExistence type="predicted"/>
<accession>A0A510JI64</accession>